<keyword evidence="6" id="KW-1133">Transmembrane helix</keyword>
<proteinExistence type="predicted"/>
<keyword evidence="6" id="KW-0472">Membrane</keyword>
<keyword evidence="6" id="KW-0812">Transmembrane</keyword>
<dbReference type="InterPro" id="IPR001611">
    <property type="entry name" value="Leu-rich_rpt"/>
</dbReference>
<evidence type="ECO:0000256" key="2">
    <source>
        <dbReference type="ARBA" id="ARBA00022729"/>
    </source>
</evidence>
<protein>
    <submittedName>
        <fullName evidence="8">Uncharacterized protein</fullName>
    </submittedName>
</protein>
<evidence type="ECO:0000256" key="7">
    <source>
        <dbReference type="SAM" id="SignalP"/>
    </source>
</evidence>
<dbReference type="SUPFAM" id="SSF52058">
    <property type="entry name" value="L domain-like"/>
    <property type="match status" value="1"/>
</dbReference>
<evidence type="ECO:0000313" key="9">
    <source>
        <dbReference type="Proteomes" id="UP001153712"/>
    </source>
</evidence>
<reference evidence="8" key="1">
    <citation type="submission" date="2022-01" db="EMBL/GenBank/DDBJ databases">
        <authorList>
            <person name="King R."/>
        </authorList>
    </citation>
    <scope>NUCLEOTIDE SEQUENCE</scope>
</reference>
<organism evidence="8 9">
    <name type="scientific">Phyllotreta striolata</name>
    <name type="common">Striped flea beetle</name>
    <name type="synonym">Crioceris striolata</name>
    <dbReference type="NCBI Taxonomy" id="444603"/>
    <lineage>
        <taxon>Eukaryota</taxon>
        <taxon>Metazoa</taxon>
        <taxon>Ecdysozoa</taxon>
        <taxon>Arthropoda</taxon>
        <taxon>Hexapoda</taxon>
        <taxon>Insecta</taxon>
        <taxon>Pterygota</taxon>
        <taxon>Neoptera</taxon>
        <taxon>Endopterygota</taxon>
        <taxon>Coleoptera</taxon>
        <taxon>Polyphaga</taxon>
        <taxon>Cucujiformia</taxon>
        <taxon>Chrysomeloidea</taxon>
        <taxon>Chrysomelidae</taxon>
        <taxon>Galerucinae</taxon>
        <taxon>Alticini</taxon>
        <taxon>Phyllotreta</taxon>
    </lineage>
</organism>
<dbReference type="InterPro" id="IPR003591">
    <property type="entry name" value="Leu-rich_rpt_typical-subtyp"/>
</dbReference>
<evidence type="ECO:0000256" key="4">
    <source>
        <dbReference type="ARBA" id="ARBA00023180"/>
    </source>
</evidence>
<dbReference type="Pfam" id="PF13855">
    <property type="entry name" value="LRR_8"/>
    <property type="match status" value="2"/>
</dbReference>
<dbReference type="EMBL" id="OU900102">
    <property type="protein sequence ID" value="CAG9865480.1"/>
    <property type="molecule type" value="Genomic_DNA"/>
</dbReference>
<gene>
    <name evidence="8" type="ORF">PHYEVI_LOCUS11713</name>
</gene>
<dbReference type="Gene3D" id="3.80.10.10">
    <property type="entry name" value="Ribonuclease Inhibitor"/>
    <property type="match status" value="2"/>
</dbReference>
<dbReference type="PANTHER" id="PTHR45842:SF12">
    <property type="entry name" value="KEKKON 5, ISOFORM A"/>
    <property type="match status" value="1"/>
</dbReference>
<evidence type="ECO:0000256" key="3">
    <source>
        <dbReference type="ARBA" id="ARBA00022737"/>
    </source>
</evidence>
<feature type="compositionally biased region" description="Acidic residues" evidence="5">
    <location>
        <begin position="524"/>
        <end position="533"/>
    </location>
</feature>
<keyword evidence="4" id="KW-0325">Glycoprotein</keyword>
<accession>A0A9N9TXN6</accession>
<name>A0A9N9TXN6_PHYSR</name>
<feature type="region of interest" description="Disordered" evidence="5">
    <location>
        <begin position="491"/>
        <end position="588"/>
    </location>
</feature>
<feature type="chain" id="PRO_5040315613" evidence="7">
    <location>
        <begin position="19"/>
        <end position="588"/>
    </location>
</feature>
<evidence type="ECO:0000313" key="8">
    <source>
        <dbReference type="EMBL" id="CAG9865480.1"/>
    </source>
</evidence>
<feature type="signal peptide" evidence="7">
    <location>
        <begin position="1"/>
        <end position="18"/>
    </location>
</feature>
<dbReference type="SMART" id="SM00369">
    <property type="entry name" value="LRR_TYP"/>
    <property type="match status" value="4"/>
</dbReference>
<dbReference type="OrthoDB" id="4691307at2759"/>
<evidence type="ECO:0000256" key="5">
    <source>
        <dbReference type="SAM" id="MobiDB-lite"/>
    </source>
</evidence>
<feature type="transmembrane region" description="Helical" evidence="6">
    <location>
        <begin position="442"/>
        <end position="465"/>
    </location>
</feature>
<sequence length="588" mass="67532">MRFKGFLFCILLFYETESAIRRYRSVCPDYCECDVFEKYQRAVCQSKKLVSAEVGVPPQVEILDLSFNQIYELGNRVFYDNGLTDLKLLNLSNNKISQIHMFAFRGAEKLKSLDLSYNIIEYFLEQWYPHWANLEELYLQGNNLVLINKQPVLNIPTLNILDLSRSKIEHFDSNLFTKLPQLEVLDISHNYMQSLNSEVILPIENLYVLIANGNHLECRDKSMSLLRKLIKKRNILYYGPCMKTHKRLTSTTIKPTDGTIIEETSNSVELHKEAKVLEVTGELNKTLMDAENLDKPLVVVELAEKQENDGKEIEVLDETSTVFPVQFEKMMMETMKPVETLPKSEEISPNEAKAKALDKLLKDLERLIENQSTKKPEVQKIAKSFIHFPKNSWLTEDKDDSVDYDDESTENIFESGKNCTIIGLYPNEIDKWIMKIMDVSPILMAISILVAGILLGLIIGCSTNIKQLSKKLPKELPKEFDKGNKILDWFKKKKDNPSQQGRPVNKNKEDPVKNFDEEMGQREVDDDFSDNDEGNSRGKKKIGSGKITMRSPRSRSPIEDQSVLLDNEFQDESTPVLGKKKGFSENDD</sequence>
<keyword evidence="2 7" id="KW-0732">Signal</keyword>
<feature type="compositionally biased region" description="Basic and acidic residues" evidence="5">
    <location>
        <begin position="506"/>
        <end position="523"/>
    </location>
</feature>
<keyword evidence="1" id="KW-0433">Leucine-rich repeat</keyword>
<dbReference type="PROSITE" id="PS51450">
    <property type="entry name" value="LRR"/>
    <property type="match status" value="2"/>
</dbReference>
<dbReference type="Proteomes" id="UP001153712">
    <property type="component" value="Chromosome 9"/>
</dbReference>
<dbReference type="AlphaFoldDB" id="A0A9N9TXN6"/>
<evidence type="ECO:0000256" key="1">
    <source>
        <dbReference type="ARBA" id="ARBA00022614"/>
    </source>
</evidence>
<keyword evidence="9" id="KW-1185">Reference proteome</keyword>
<evidence type="ECO:0000256" key="6">
    <source>
        <dbReference type="SAM" id="Phobius"/>
    </source>
</evidence>
<keyword evidence="3" id="KW-0677">Repeat</keyword>
<dbReference type="InterPro" id="IPR032675">
    <property type="entry name" value="LRR_dom_sf"/>
</dbReference>
<dbReference type="PANTHER" id="PTHR45842">
    <property type="entry name" value="SYNAPTIC ADHESION-LIKE MOLECULE SALM"/>
    <property type="match status" value="1"/>
</dbReference>
<dbReference type="InterPro" id="IPR050467">
    <property type="entry name" value="LRFN"/>
</dbReference>